<accession>A0A1H7PYC5</accession>
<feature type="domain" description="Inner membrane protein YgaP-like transmembrane" evidence="2">
    <location>
        <begin position="1"/>
        <end position="66"/>
    </location>
</feature>
<name>A0A1H7PYC5_9BACT</name>
<sequence length="78" mass="8546">MKKNMGTTDRIIRIAAALVLGYLAYYKITNANLVLVLTIVSIILFITAAFGTCPLYTILGIQTTPRKQDNTVAGHPKH</sequence>
<feature type="transmembrane region" description="Helical" evidence="1">
    <location>
        <begin position="34"/>
        <end position="59"/>
    </location>
</feature>
<keyword evidence="1" id="KW-0472">Membrane</keyword>
<dbReference type="AlphaFoldDB" id="A0A1H7PYC5"/>
<dbReference type="RefSeq" id="WP_089909035.1">
    <property type="nucleotide sequence ID" value="NZ_FOBB01000002.1"/>
</dbReference>
<evidence type="ECO:0000313" key="3">
    <source>
        <dbReference type="EMBL" id="SEL40742.1"/>
    </source>
</evidence>
<dbReference type="Pfam" id="PF11127">
    <property type="entry name" value="YgaP-like_TM"/>
    <property type="match status" value="1"/>
</dbReference>
<keyword evidence="1" id="KW-1133">Transmembrane helix</keyword>
<evidence type="ECO:0000313" key="4">
    <source>
        <dbReference type="Proteomes" id="UP000198984"/>
    </source>
</evidence>
<keyword evidence="1" id="KW-0812">Transmembrane</keyword>
<dbReference type="Proteomes" id="UP000198984">
    <property type="component" value="Unassembled WGS sequence"/>
</dbReference>
<dbReference type="EMBL" id="FOBB01000002">
    <property type="protein sequence ID" value="SEL40742.1"/>
    <property type="molecule type" value="Genomic_DNA"/>
</dbReference>
<protein>
    <recommendedName>
        <fullName evidence="2">Inner membrane protein YgaP-like transmembrane domain-containing protein</fullName>
    </recommendedName>
</protein>
<dbReference type="STRING" id="573321.SAMN04488505_102202"/>
<organism evidence="3 4">
    <name type="scientific">Chitinophaga rupis</name>
    <dbReference type="NCBI Taxonomy" id="573321"/>
    <lineage>
        <taxon>Bacteria</taxon>
        <taxon>Pseudomonadati</taxon>
        <taxon>Bacteroidota</taxon>
        <taxon>Chitinophagia</taxon>
        <taxon>Chitinophagales</taxon>
        <taxon>Chitinophagaceae</taxon>
        <taxon>Chitinophaga</taxon>
    </lineage>
</organism>
<evidence type="ECO:0000259" key="2">
    <source>
        <dbReference type="Pfam" id="PF11127"/>
    </source>
</evidence>
<gene>
    <name evidence="3" type="ORF">SAMN04488505_102202</name>
</gene>
<proteinExistence type="predicted"/>
<dbReference type="InterPro" id="IPR021309">
    <property type="entry name" value="YgaP-like_TM"/>
</dbReference>
<keyword evidence="4" id="KW-1185">Reference proteome</keyword>
<dbReference type="OrthoDB" id="9804804at2"/>
<reference evidence="3 4" key="1">
    <citation type="submission" date="2016-10" db="EMBL/GenBank/DDBJ databases">
        <authorList>
            <person name="de Groot N.N."/>
        </authorList>
    </citation>
    <scope>NUCLEOTIDE SEQUENCE [LARGE SCALE GENOMIC DNA]</scope>
    <source>
        <strain evidence="3 4">DSM 21039</strain>
    </source>
</reference>
<feature type="transmembrane region" description="Helical" evidence="1">
    <location>
        <begin position="12"/>
        <end position="28"/>
    </location>
</feature>
<evidence type="ECO:0000256" key="1">
    <source>
        <dbReference type="SAM" id="Phobius"/>
    </source>
</evidence>